<dbReference type="PROSITE" id="PS50835">
    <property type="entry name" value="IG_LIKE"/>
    <property type="match status" value="2"/>
</dbReference>
<dbReference type="InterPro" id="IPR050958">
    <property type="entry name" value="Cell_Adh-Cytoskel_Orgn"/>
</dbReference>
<keyword evidence="5" id="KW-1185">Reference proteome</keyword>
<name>A0A5J4NI08_9TREM</name>
<keyword evidence="2" id="KW-1015">Disulfide bond</keyword>
<evidence type="ECO:0000313" key="5">
    <source>
        <dbReference type="Proteomes" id="UP000324629"/>
    </source>
</evidence>
<dbReference type="InterPro" id="IPR007110">
    <property type="entry name" value="Ig-like_dom"/>
</dbReference>
<dbReference type="Pfam" id="PF13927">
    <property type="entry name" value="Ig_3"/>
    <property type="match status" value="1"/>
</dbReference>
<dbReference type="InterPro" id="IPR036179">
    <property type="entry name" value="Ig-like_dom_sf"/>
</dbReference>
<dbReference type="Proteomes" id="UP000324629">
    <property type="component" value="Unassembled WGS sequence"/>
</dbReference>
<reference evidence="4 5" key="1">
    <citation type="journal article" date="2019" name="Gigascience">
        <title>Whole-genome sequence of the oriental lung fluke Paragonimus westermani.</title>
        <authorList>
            <person name="Oey H."/>
            <person name="Zakrzewski M."/>
            <person name="Narain K."/>
            <person name="Devi K.R."/>
            <person name="Agatsuma T."/>
            <person name="Nawaratna S."/>
            <person name="Gobert G.N."/>
            <person name="Jones M.K."/>
            <person name="Ragan M.A."/>
            <person name="McManus D.P."/>
            <person name="Krause L."/>
        </authorList>
    </citation>
    <scope>NUCLEOTIDE SEQUENCE [LARGE SCALE GENOMIC DNA]</scope>
    <source>
        <strain evidence="4 5">IND2009</strain>
    </source>
</reference>
<gene>
    <name evidence="4" type="ORF">DEA37_0011374</name>
</gene>
<feature type="domain" description="Ig-like" evidence="3">
    <location>
        <begin position="251"/>
        <end position="352"/>
    </location>
</feature>
<feature type="domain" description="Ig-like" evidence="3">
    <location>
        <begin position="148"/>
        <end position="233"/>
    </location>
</feature>
<evidence type="ECO:0000256" key="2">
    <source>
        <dbReference type="ARBA" id="ARBA00023157"/>
    </source>
</evidence>
<dbReference type="PROSITE" id="PS00290">
    <property type="entry name" value="IG_MHC"/>
    <property type="match status" value="1"/>
</dbReference>
<dbReference type="SMART" id="SM00409">
    <property type="entry name" value="IG"/>
    <property type="match status" value="2"/>
</dbReference>
<dbReference type="GO" id="GO:0007156">
    <property type="term" value="P:homophilic cell adhesion via plasma membrane adhesion molecules"/>
    <property type="evidence" value="ECO:0007669"/>
    <property type="project" value="TreeGrafter"/>
</dbReference>
<dbReference type="SMART" id="SM00408">
    <property type="entry name" value="IGc2"/>
    <property type="match status" value="2"/>
</dbReference>
<dbReference type="InterPro" id="IPR003599">
    <property type="entry name" value="Ig_sub"/>
</dbReference>
<proteinExistence type="predicted"/>
<sequence>MQVVEAAVESRKVHILQQDTWGEEAKIYSFPVDSHLSQLTIQVNTQKRGQTLDVRVRNPERTKNYVMANLTGRFHPGRIDHFDMRSPNGTSLARLSVKQTGNTQIYVSQHPTEPLQGHSYLQVSGRDGQGFPFQRYSKVAVSGRKPRPILITCPAKVELRRGATSELSCSVKSEIPYTVKWYKDGKLLAGYPDENKVFNFPTNVQFVITDANEDSHGIYAAEVHPTISETDLMVEGEYKDEVAVVILPPPPRVLIARNTSVEPGLDATLICSIFSMDESVKVRWLRGLKPPFELRDGRRYHTEVTKETPPGGPAQALTSKLTIVATGKSDAGRYICEAEHKGGTSEADGFLHIHSKRTYSVGVYRPGIKPTLK</sequence>
<keyword evidence="1" id="KW-0732">Signal</keyword>
<dbReference type="AlphaFoldDB" id="A0A5J4NI08"/>
<protein>
    <recommendedName>
        <fullName evidence="3">Ig-like domain-containing protein</fullName>
    </recommendedName>
</protein>
<accession>A0A5J4NI08</accession>
<evidence type="ECO:0000256" key="1">
    <source>
        <dbReference type="ARBA" id="ARBA00022729"/>
    </source>
</evidence>
<dbReference type="InterPro" id="IPR003006">
    <property type="entry name" value="Ig/MHC_CS"/>
</dbReference>
<dbReference type="Gene3D" id="2.60.40.10">
    <property type="entry name" value="Immunoglobulins"/>
    <property type="match status" value="2"/>
</dbReference>
<evidence type="ECO:0000313" key="4">
    <source>
        <dbReference type="EMBL" id="KAA3674959.1"/>
    </source>
</evidence>
<evidence type="ECO:0000259" key="3">
    <source>
        <dbReference type="PROSITE" id="PS50835"/>
    </source>
</evidence>
<dbReference type="InterPro" id="IPR003598">
    <property type="entry name" value="Ig_sub2"/>
</dbReference>
<dbReference type="EMBL" id="QNGE01002806">
    <property type="protein sequence ID" value="KAA3674959.1"/>
    <property type="molecule type" value="Genomic_DNA"/>
</dbReference>
<dbReference type="Pfam" id="PF07679">
    <property type="entry name" value="I-set"/>
    <property type="match status" value="1"/>
</dbReference>
<dbReference type="InterPro" id="IPR013783">
    <property type="entry name" value="Ig-like_fold"/>
</dbReference>
<dbReference type="PANTHER" id="PTHR45080">
    <property type="entry name" value="CONTACTIN 5"/>
    <property type="match status" value="1"/>
</dbReference>
<feature type="non-terminal residue" evidence="4">
    <location>
        <position position="373"/>
    </location>
</feature>
<dbReference type="InterPro" id="IPR013098">
    <property type="entry name" value="Ig_I-set"/>
</dbReference>
<dbReference type="CDD" id="cd00096">
    <property type="entry name" value="Ig"/>
    <property type="match status" value="2"/>
</dbReference>
<comment type="caution">
    <text evidence="4">The sequence shown here is derived from an EMBL/GenBank/DDBJ whole genome shotgun (WGS) entry which is preliminary data.</text>
</comment>
<dbReference type="PANTHER" id="PTHR45080:SF8">
    <property type="entry name" value="IG-LIKE DOMAIN-CONTAINING PROTEIN"/>
    <property type="match status" value="1"/>
</dbReference>
<dbReference type="GO" id="GO:0005886">
    <property type="term" value="C:plasma membrane"/>
    <property type="evidence" value="ECO:0007669"/>
    <property type="project" value="TreeGrafter"/>
</dbReference>
<dbReference type="SUPFAM" id="SSF48726">
    <property type="entry name" value="Immunoglobulin"/>
    <property type="match status" value="2"/>
</dbReference>
<organism evidence="4 5">
    <name type="scientific">Paragonimus westermani</name>
    <dbReference type="NCBI Taxonomy" id="34504"/>
    <lineage>
        <taxon>Eukaryota</taxon>
        <taxon>Metazoa</taxon>
        <taxon>Spiralia</taxon>
        <taxon>Lophotrochozoa</taxon>
        <taxon>Platyhelminthes</taxon>
        <taxon>Trematoda</taxon>
        <taxon>Digenea</taxon>
        <taxon>Plagiorchiida</taxon>
        <taxon>Troglotremata</taxon>
        <taxon>Troglotrematidae</taxon>
        <taxon>Paragonimus</taxon>
    </lineage>
</organism>